<dbReference type="GO" id="GO:0071555">
    <property type="term" value="P:cell wall organization"/>
    <property type="evidence" value="ECO:0007669"/>
    <property type="project" value="UniProtKB-KW"/>
</dbReference>
<dbReference type="GO" id="GO:0008932">
    <property type="term" value="F:lytic endotransglycosylase activity"/>
    <property type="evidence" value="ECO:0007669"/>
    <property type="project" value="UniProtKB-UniRule"/>
</dbReference>
<comment type="subcellular location">
    <subcellularLocation>
        <location evidence="3">Cell membrane</location>
        <topology evidence="3">Lipid-anchor</topology>
    </subcellularLocation>
</comment>
<dbReference type="EC" id="4.2.2.-" evidence="3"/>
<reference evidence="7 8" key="1">
    <citation type="submission" date="2015-03" db="EMBL/GenBank/DDBJ databases">
        <title>Genome assembly of Sandaracinus amylolyticus DSM 53668.</title>
        <authorList>
            <person name="Sharma G."/>
            <person name="Subramanian S."/>
        </authorList>
    </citation>
    <scope>NUCLEOTIDE SEQUENCE [LARGE SCALE GENOMIC DNA]</scope>
    <source>
        <strain evidence="7 8">DSM 53668</strain>
    </source>
</reference>
<dbReference type="PROSITE" id="PS51257">
    <property type="entry name" value="PROKAR_LIPOPROTEIN"/>
    <property type="match status" value="1"/>
</dbReference>
<dbReference type="STRING" id="927083.DB32_003951"/>
<evidence type="ECO:0000313" key="8">
    <source>
        <dbReference type="Proteomes" id="UP000034883"/>
    </source>
</evidence>
<dbReference type="GO" id="GO:0005886">
    <property type="term" value="C:plasma membrane"/>
    <property type="evidence" value="ECO:0007669"/>
    <property type="project" value="UniProtKB-SubCell"/>
</dbReference>
<keyword evidence="5" id="KW-0732">Signal</keyword>
<evidence type="ECO:0000256" key="1">
    <source>
        <dbReference type="ARBA" id="ARBA00023239"/>
    </source>
</evidence>
<dbReference type="SUPFAM" id="SSF50685">
    <property type="entry name" value="Barwin-like endoglucanases"/>
    <property type="match status" value="1"/>
</dbReference>
<keyword evidence="3 7" id="KW-0449">Lipoprotein</keyword>
<dbReference type="NCBIfam" id="TIGR00413">
    <property type="entry name" value="rlpA"/>
    <property type="match status" value="1"/>
</dbReference>
<gene>
    <name evidence="3" type="primary">rlpA</name>
    <name evidence="7" type="ORF">DB32_003951</name>
</gene>
<evidence type="ECO:0000256" key="2">
    <source>
        <dbReference type="ARBA" id="ARBA00023316"/>
    </source>
</evidence>
<keyword evidence="1 3" id="KW-0456">Lyase</keyword>
<dbReference type="HAMAP" id="MF_02071">
    <property type="entry name" value="RlpA"/>
    <property type="match status" value="1"/>
</dbReference>
<keyword evidence="3" id="KW-0472">Membrane</keyword>
<organism evidence="7 8">
    <name type="scientific">Sandaracinus amylolyticus</name>
    <dbReference type="NCBI Taxonomy" id="927083"/>
    <lineage>
        <taxon>Bacteria</taxon>
        <taxon>Pseudomonadati</taxon>
        <taxon>Myxococcota</taxon>
        <taxon>Polyangia</taxon>
        <taxon>Polyangiales</taxon>
        <taxon>Sandaracinaceae</taxon>
        <taxon>Sandaracinus</taxon>
    </lineage>
</organism>
<dbReference type="RefSeq" id="WP_205627062.1">
    <property type="nucleotide sequence ID" value="NZ_CP011125.1"/>
</dbReference>
<dbReference type="GO" id="GO:0000270">
    <property type="term" value="P:peptidoglycan metabolic process"/>
    <property type="evidence" value="ECO:0007669"/>
    <property type="project" value="UniProtKB-UniRule"/>
</dbReference>
<protein>
    <recommendedName>
        <fullName evidence="3">Probable endolytic peptidoglycan transglycosylase RlpA</fullName>
        <ecNumber evidence="3">4.2.2.-</ecNumber>
    </recommendedName>
</protein>
<evidence type="ECO:0000313" key="7">
    <source>
        <dbReference type="EMBL" id="AKF06802.1"/>
    </source>
</evidence>
<evidence type="ECO:0000256" key="3">
    <source>
        <dbReference type="HAMAP-Rule" id="MF_02071"/>
    </source>
</evidence>
<keyword evidence="3" id="KW-0564">Palmitate</keyword>
<keyword evidence="2 3" id="KW-0961">Cell wall biogenesis/degradation</keyword>
<dbReference type="CDD" id="cd22268">
    <property type="entry name" value="DPBB_RlpA-like"/>
    <property type="match status" value="1"/>
</dbReference>
<dbReference type="Gene3D" id="2.40.40.10">
    <property type="entry name" value="RlpA-like domain"/>
    <property type="match status" value="1"/>
</dbReference>
<dbReference type="PANTHER" id="PTHR34183">
    <property type="entry name" value="ENDOLYTIC PEPTIDOGLYCAN TRANSGLYCOSYLASE RLPA"/>
    <property type="match status" value="1"/>
</dbReference>
<keyword evidence="8" id="KW-1185">Reference proteome</keyword>
<sequence length="154" mass="16775">MRGALVIAALMLAACGAQRARSEHASDDTTTTSATPVVLPVSDWRAAYVDRRALRTMEGAASYYHDSLAGRSTASGEPYDPTEYTAANRTLPFGTVLRIVRIDTGRSVIVRVNDRGPFGRRRRLLDLSRAAAEELGMIERGVVRVRAEVLELGD</sequence>
<dbReference type="InterPro" id="IPR034718">
    <property type="entry name" value="RlpA"/>
</dbReference>
<comment type="function">
    <text evidence="3">Lytic transglycosylase with a strong preference for naked glycan strands that lack stem peptides.</text>
</comment>
<evidence type="ECO:0000259" key="6">
    <source>
        <dbReference type="Pfam" id="PF03330"/>
    </source>
</evidence>
<feature type="signal peptide" evidence="5">
    <location>
        <begin position="1"/>
        <end position="19"/>
    </location>
</feature>
<dbReference type="Proteomes" id="UP000034883">
    <property type="component" value="Chromosome"/>
</dbReference>
<dbReference type="InterPro" id="IPR009009">
    <property type="entry name" value="RlpA-like_DPBB"/>
</dbReference>
<accession>A0A0F6W447</accession>
<dbReference type="AlphaFoldDB" id="A0A0F6W447"/>
<dbReference type="Pfam" id="PF03330">
    <property type="entry name" value="DPBB_1"/>
    <property type="match status" value="1"/>
</dbReference>
<proteinExistence type="inferred from homology"/>
<name>A0A0F6W447_9BACT</name>
<dbReference type="KEGG" id="samy:DB32_003951"/>
<feature type="domain" description="RlpA-like protein double-psi beta-barrel" evidence="6">
    <location>
        <begin position="57"/>
        <end position="146"/>
    </location>
</feature>
<feature type="chain" id="PRO_5009983688" description="Probable endolytic peptidoglycan transglycosylase RlpA" evidence="5">
    <location>
        <begin position="20"/>
        <end position="154"/>
    </location>
</feature>
<evidence type="ECO:0000256" key="5">
    <source>
        <dbReference type="SAM" id="SignalP"/>
    </source>
</evidence>
<evidence type="ECO:0000256" key="4">
    <source>
        <dbReference type="RuleBase" id="RU003495"/>
    </source>
</evidence>
<keyword evidence="3" id="KW-1003">Cell membrane</keyword>
<comment type="similarity">
    <text evidence="3 4">Belongs to the RlpA family.</text>
</comment>
<dbReference type="PANTHER" id="PTHR34183:SF8">
    <property type="entry name" value="ENDOLYTIC PEPTIDOGLYCAN TRANSGLYCOSYLASE RLPA-RELATED"/>
    <property type="match status" value="1"/>
</dbReference>
<dbReference type="InterPro" id="IPR012997">
    <property type="entry name" value="RplA"/>
</dbReference>
<dbReference type="EMBL" id="CP011125">
    <property type="protein sequence ID" value="AKF06802.1"/>
    <property type="molecule type" value="Genomic_DNA"/>
</dbReference>
<dbReference type="InterPro" id="IPR036908">
    <property type="entry name" value="RlpA-like_sf"/>
</dbReference>